<reference evidence="1 2" key="2">
    <citation type="submission" date="2007-06" db="EMBL/GenBank/DDBJ databases">
        <title>Draft genome sequence of Pseudoflavonifractor capillosus ATCC 29799.</title>
        <authorList>
            <person name="Sudarsanam P."/>
            <person name="Ley R."/>
            <person name="Guruge J."/>
            <person name="Turnbaugh P.J."/>
            <person name="Mahowald M."/>
            <person name="Liep D."/>
            <person name="Gordon J."/>
        </authorList>
    </citation>
    <scope>NUCLEOTIDE SEQUENCE [LARGE SCALE GENOMIC DNA]</scope>
    <source>
        <strain evidence="1 2">ATCC 29799</strain>
    </source>
</reference>
<evidence type="ECO:0000313" key="2">
    <source>
        <dbReference type="Proteomes" id="UP000003639"/>
    </source>
</evidence>
<reference evidence="1 2" key="1">
    <citation type="submission" date="2007-04" db="EMBL/GenBank/DDBJ databases">
        <authorList>
            <person name="Fulton L."/>
            <person name="Clifton S."/>
            <person name="Fulton B."/>
            <person name="Xu J."/>
            <person name="Minx P."/>
            <person name="Pepin K.H."/>
            <person name="Johnson M."/>
            <person name="Thiruvilangam P."/>
            <person name="Bhonagiri V."/>
            <person name="Nash W.E."/>
            <person name="Mardis E.R."/>
            <person name="Wilson R.K."/>
        </authorList>
    </citation>
    <scope>NUCLEOTIDE SEQUENCE [LARGE SCALE GENOMIC DNA]</scope>
    <source>
        <strain evidence="1 2">ATCC 29799</strain>
    </source>
</reference>
<proteinExistence type="predicted"/>
<protein>
    <submittedName>
        <fullName evidence="1">Uncharacterized protein</fullName>
    </submittedName>
</protein>
<gene>
    <name evidence="1" type="ORF">BACCAP_00937</name>
</gene>
<dbReference type="EMBL" id="AAXG02000007">
    <property type="protein sequence ID" value="EDN00997.1"/>
    <property type="molecule type" value="Genomic_DNA"/>
</dbReference>
<evidence type="ECO:0000313" key="1">
    <source>
        <dbReference type="EMBL" id="EDN00997.1"/>
    </source>
</evidence>
<sequence>MPCKKSIPMSAPSGPDTAYSLKLRSPFPDGRYAFVPQRPSGPAGAGGPLSFFAKSPGKSAQYVPLEQG</sequence>
<dbReference type="STRING" id="411467.BACCAP_00937"/>
<dbReference type="Proteomes" id="UP000003639">
    <property type="component" value="Unassembled WGS sequence"/>
</dbReference>
<accession>A6NRV9</accession>
<comment type="caution">
    <text evidence="1">The sequence shown here is derived from an EMBL/GenBank/DDBJ whole genome shotgun (WGS) entry which is preliminary data.</text>
</comment>
<dbReference type="AlphaFoldDB" id="A6NRV9"/>
<keyword evidence="2" id="KW-1185">Reference proteome</keyword>
<name>A6NRV9_9FIRM</name>
<organism evidence="1 2">
    <name type="scientific">Pseudoflavonifractor capillosus ATCC 29799</name>
    <dbReference type="NCBI Taxonomy" id="411467"/>
    <lineage>
        <taxon>Bacteria</taxon>
        <taxon>Bacillati</taxon>
        <taxon>Bacillota</taxon>
        <taxon>Clostridia</taxon>
        <taxon>Eubacteriales</taxon>
        <taxon>Oscillospiraceae</taxon>
        <taxon>Pseudoflavonifractor</taxon>
    </lineage>
</organism>